<dbReference type="EMBL" id="AGNL01009563">
    <property type="protein sequence ID" value="EJK69781.1"/>
    <property type="molecule type" value="Genomic_DNA"/>
</dbReference>
<feature type="region of interest" description="Disordered" evidence="1">
    <location>
        <begin position="1"/>
        <end position="44"/>
    </location>
</feature>
<gene>
    <name evidence="2" type="ORF">THAOC_08924</name>
</gene>
<comment type="caution">
    <text evidence="2">The sequence shown here is derived from an EMBL/GenBank/DDBJ whole genome shotgun (WGS) entry which is preliminary data.</text>
</comment>
<protein>
    <submittedName>
        <fullName evidence="2">Uncharacterized protein</fullName>
    </submittedName>
</protein>
<evidence type="ECO:0000313" key="3">
    <source>
        <dbReference type="Proteomes" id="UP000266841"/>
    </source>
</evidence>
<accession>K0T8U2</accession>
<evidence type="ECO:0000313" key="2">
    <source>
        <dbReference type="EMBL" id="EJK69781.1"/>
    </source>
</evidence>
<keyword evidence="3" id="KW-1185">Reference proteome</keyword>
<feature type="compositionally biased region" description="Polar residues" evidence="1">
    <location>
        <begin position="1"/>
        <end position="14"/>
    </location>
</feature>
<sequence>MLTRQDSTNSSNLQRGPMQNAEKCVVPMPGTAPAGGATGWDLSNDLSTELGLLNAQLAQEQTAALSRLVDSSWEQTSTSSSPSLQLGSVEKQPTWEPTSSSAPQLPPQHPVLVLRFGGSNSRLPPGRP</sequence>
<evidence type="ECO:0000256" key="1">
    <source>
        <dbReference type="SAM" id="MobiDB-lite"/>
    </source>
</evidence>
<organism evidence="2 3">
    <name type="scientific">Thalassiosira oceanica</name>
    <name type="common">Marine diatom</name>
    <dbReference type="NCBI Taxonomy" id="159749"/>
    <lineage>
        <taxon>Eukaryota</taxon>
        <taxon>Sar</taxon>
        <taxon>Stramenopiles</taxon>
        <taxon>Ochrophyta</taxon>
        <taxon>Bacillariophyta</taxon>
        <taxon>Coscinodiscophyceae</taxon>
        <taxon>Thalassiosirophycidae</taxon>
        <taxon>Thalassiosirales</taxon>
        <taxon>Thalassiosiraceae</taxon>
        <taxon>Thalassiosira</taxon>
    </lineage>
</organism>
<name>K0T8U2_THAOC</name>
<proteinExistence type="predicted"/>
<reference evidence="2 3" key="1">
    <citation type="journal article" date="2012" name="Genome Biol.">
        <title>Genome and low-iron response of an oceanic diatom adapted to chronic iron limitation.</title>
        <authorList>
            <person name="Lommer M."/>
            <person name="Specht M."/>
            <person name="Roy A.S."/>
            <person name="Kraemer L."/>
            <person name="Andreson R."/>
            <person name="Gutowska M.A."/>
            <person name="Wolf J."/>
            <person name="Bergner S.V."/>
            <person name="Schilhabel M.B."/>
            <person name="Klostermeier U.C."/>
            <person name="Beiko R.G."/>
            <person name="Rosenstiel P."/>
            <person name="Hippler M."/>
            <person name="Laroche J."/>
        </authorList>
    </citation>
    <scope>NUCLEOTIDE SEQUENCE [LARGE SCALE GENOMIC DNA]</scope>
    <source>
        <strain evidence="2 3">CCMP1005</strain>
    </source>
</reference>
<feature type="region of interest" description="Disordered" evidence="1">
    <location>
        <begin position="66"/>
        <end position="128"/>
    </location>
</feature>
<dbReference type="AlphaFoldDB" id="K0T8U2"/>
<dbReference type="Proteomes" id="UP000266841">
    <property type="component" value="Unassembled WGS sequence"/>
</dbReference>
<feature type="compositionally biased region" description="Low complexity" evidence="1">
    <location>
        <begin position="71"/>
        <end position="88"/>
    </location>
</feature>